<comment type="subunit">
    <text evidence="6">Homodimer.</text>
</comment>
<organism evidence="10 11">
    <name type="scientific">Halosimplex pelagicum</name>
    <dbReference type="NCBI Taxonomy" id="869886"/>
    <lineage>
        <taxon>Archaea</taxon>
        <taxon>Methanobacteriati</taxon>
        <taxon>Methanobacteriota</taxon>
        <taxon>Stenosarchaea group</taxon>
        <taxon>Halobacteria</taxon>
        <taxon>Halobacteriales</taxon>
        <taxon>Haloarculaceae</taxon>
        <taxon>Halosimplex</taxon>
    </lineage>
</organism>
<protein>
    <recommendedName>
        <fullName evidence="6">Iron-sulfur cluster carrier protein</fullName>
    </recommendedName>
</protein>
<evidence type="ECO:0000256" key="6">
    <source>
        <dbReference type="HAMAP-Rule" id="MF_02040"/>
    </source>
</evidence>
<dbReference type="SUPFAM" id="SSF52540">
    <property type="entry name" value="P-loop containing nucleoside triphosphate hydrolases"/>
    <property type="match status" value="1"/>
</dbReference>
<feature type="region of interest" description="Disordered" evidence="7">
    <location>
        <begin position="1"/>
        <end position="21"/>
    </location>
</feature>
<gene>
    <name evidence="10" type="ORF">HZS54_15660</name>
</gene>
<keyword evidence="5 6" id="KW-0411">Iron-sulfur</keyword>
<dbReference type="HAMAP" id="MF_02040">
    <property type="entry name" value="Mrp_NBP35"/>
    <property type="match status" value="1"/>
</dbReference>
<dbReference type="GO" id="GO:0051539">
    <property type="term" value="F:4 iron, 4 sulfur cluster binding"/>
    <property type="evidence" value="ECO:0007669"/>
    <property type="project" value="TreeGrafter"/>
</dbReference>
<dbReference type="EMBL" id="CP058909">
    <property type="protein sequence ID" value="QLH85015.1"/>
    <property type="molecule type" value="Genomic_DNA"/>
</dbReference>
<comment type="function">
    <text evidence="6">Binds and transfers iron-sulfur (Fe-S) clusters to target apoproteins. Can hydrolyze ATP.</text>
</comment>
<dbReference type="Pfam" id="PF10006">
    <property type="entry name" value="DUF2249"/>
    <property type="match status" value="1"/>
</dbReference>
<dbReference type="InterPro" id="IPR033756">
    <property type="entry name" value="YlxH/NBP35"/>
</dbReference>
<evidence type="ECO:0000259" key="8">
    <source>
        <dbReference type="Pfam" id="PF01883"/>
    </source>
</evidence>
<comment type="similarity">
    <text evidence="6">Belongs to the Mrp/NBP35 ATP-binding proteins family.</text>
</comment>
<evidence type="ECO:0000256" key="2">
    <source>
        <dbReference type="ARBA" id="ARBA00022741"/>
    </source>
</evidence>
<feature type="compositionally biased region" description="Basic and acidic residues" evidence="7">
    <location>
        <begin position="1"/>
        <end position="12"/>
    </location>
</feature>
<dbReference type="Pfam" id="PF01883">
    <property type="entry name" value="FeS_assembly_P"/>
    <property type="match status" value="1"/>
</dbReference>
<dbReference type="GO" id="GO:0140663">
    <property type="term" value="F:ATP-dependent FeS chaperone activity"/>
    <property type="evidence" value="ECO:0007669"/>
    <property type="project" value="InterPro"/>
</dbReference>
<evidence type="ECO:0000256" key="4">
    <source>
        <dbReference type="ARBA" id="ARBA00023004"/>
    </source>
</evidence>
<evidence type="ECO:0000313" key="10">
    <source>
        <dbReference type="EMBL" id="QLH85015.1"/>
    </source>
</evidence>
<dbReference type="GO" id="GO:0016226">
    <property type="term" value="P:iron-sulfur cluster assembly"/>
    <property type="evidence" value="ECO:0007669"/>
    <property type="project" value="InterPro"/>
</dbReference>
<evidence type="ECO:0000256" key="5">
    <source>
        <dbReference type="ARBA" id="ARBA00023014"/>
    </source>
</evidence>
<feature type="domain" description="DUF2249" evidence="9">
    <location>
        <begin position="355"/>
        <end position="427"/>
    </location>
</feature>
<dbReference type="GO" id="GO:0005524">
    <property type="term" value="F:ATP binding"/>
    <property type="evidence" value="ECO:0007669"/>
    <property type="project" value="UniProtKB-UniRule"/>
</dbReference>
<dbReference type="Gene3D" id="3.40.50.300">
    <property type="entry name" value="P-loop containing nucleotide triphosphate hydrolases"/>
    <property type="match status" value="1"/>
</dbReference>
<evidence type="ECO:0000313" key="11">
    <source>
        <dbReference type="Proteomes" id="UP000509346"/>
    </source>
</evidence>
<keyword evidence="11" id="KW-1185">Reference proteome</keyword>
<dbReference type="PANTHER" id="PTHR42961:SF2">
    <property type="entry name" value="IRON-SULFUR PROTEIN NUBPL"/>
    <property type="match status" value="1"/>
</dbReference>
<dbReference type="AlphaFoldDB" id="A0A7D5TG87"/>
<evidence type="ECO:0000256" key="3">
    <source>
        <dbReference type="ARBA" id="ARBA00022840"/>
    </source>
</evidence>
<dbReference type="CDD" id="cd02037">
    <property type="entry name" value="Mrp_NBP35"/>
    <property type="match status" value="1"/>
</dbReference>
<feature type="binding site" evidence="6">
    <location>
        <begin position="119"/>
        <end position="126"/>
    </location>
    <ligand>
        <name>ATP</name>
        <dbReference type="ChEBI" id="CHEBI:30616"/>
    </ligand>
</feature>
<keyword evidence="6" id="KW-0378">Hydrolase</keyword>
<name>A0A7D5TG87_9EURY</name>
<keyword evidence="2 6" id="KW-0547">Nucleotide-binding</keyword>
<dbReference type="Gene3D" id="3.30.300.130">
    <property type="entry name" value="Fe-S cluster assembly (FSCA)"/>
    <property type="match status" value="1"/>
</dbReference>
<dbReference type="InterPro" id="IPR034904">
    <property type="entry name" value="FSCA_dom_sf"/>
</dbReference>
<keyword evidence="4 6" id="KW-0408">Iron</keyword>
<evidence type="ECO:0000259" key="9">
    <source>
        <dbReference type="Pfam" id="PF10006"/>
    </source>
</evidence>
<feature type="domain" description="MIP18 family-like" evidence="8">
    <location>
        <begin position="21"/>
        <end position="89"/>
    </location>
</feature>
<dbReference type="SUPFAM" id="SSF117916">
    <property type="entry name" value="Fe-S cluster assembly (FSCA) domain-like"/>
    <property type="match status" value="1"/>
</dbReference>
<keyword evidence="3 6" id="KW-0067">ATP-binding</keyword>
<evidence type="ECO:0000256" key="1">
    <source>
        <dbReference type="ARBA" id="ARBA00022723"/>
    </source>
</evidence>
<dbReference type="PANTHER" id="PTHR42961">
    <property type="entry name" value="IRON-SULFUR PROTEIN NUBPL"/>
    <property type="match status" value="1"/>
</dbReference>
<dbReference type="InterPro" id="IPR002744">
    <property type="entry name" value="MIP18-like"/>
</dbReference>
<sequence>MDDADGTERTNTDETTDDLQEEVEAALRQVRDPDAGKDVFEAGLVSDIAVSEGAVTVVADLTDFRPQEGEQVTSAMLRAVSEVPGVEHAHIERETGASADEDRSTGLADVDRVIAVASAKGGVGKTTVATHIACAMAGADRDVGLFDADIHGPNVPEVLEVSGPVYSDDDGNPLPVEAGELDVMSVGLMESGAPLAWRGAMAHDALSELFEDTAWGDLDTLVVDLPPGTGDVVLTTLQEVHLDGVVFVTTPFHAAVTDTARSLDLFEENDVPVLGVAVNMAGFTCPSCGDEHDLFEHGEPLDGLDAPVLAELEFDPSVQATPRPGELPEQMQRLGEDARERCEDVWAVDAPDDAVDLRGVDADGRHDRVREGFDATERGEAFVLVSDRDPAPVRSFIASLSAEADGPGDLDPFEVERLNPETWVLRTVRP</sequence>
<dbReference type="Pfam" id="PF10609">
    <property type="entry name" value="ParA"/>
    <property type="match status" value="1"/>
</dbReference>
<dbReference type="InterPro" id="IPR018720">
    <property type="entry name" value="DUF2249"/>
</dbReference>
<dbReference type="KEGG" id="hpel:HZS54_15660"/>
<evidence type="ECO:0000256" key="7">
    <source>
        <dbReference type="SAM" id="MobiDB-lite"/>
    </source>
</evidence>
<accession>A0A7D5TG87</accession>
<reference evidence="10 11" key="1">
    <citation type="submission" date="2020-07" db="EMBL/GenBank/DDBJ databases">
        <title>Halosimplex litoreum sp. nov. and Halosimplex rubrum sp. nov., isolated from different salt environments.</title>
        <authorList>
            <person name="Cui H."/>
        </authorList>
    </citation>
    <scope>NUCLEOTIDE SEQUENCE [LARGE SCALE GENOMIC DNA]</scope>
    <source>
        <strain evidence="10 11">R2</strain>
    </source>
</reference>
<dbReference type="GO" id="GO:0046872">
    <property type="term" value="F:metal ion binding"/>
    <property type="evidence" value="ECO:0007669"/>
    <property type="project" value="UniProtKB-KW"/>
</dbReference>
<dbReference type="InterPro" id="IPR019591">
    <property type="entry name" value="Mrp/NBP35_ATP-bd"/>
</dbReference>
<dbReference type="Proteomes" id="UP000509346">
    <property type="component" value="Chromosome"/>
</dbReference>
<dbReference type="GO" id="GO:0016887">
    <property type="term" value="F:ATP hydrolysis activity"/>
    <property type="evidence" value="ECO:0007669"/>
    <property type="project" value="UniProtKB-UniRule"/>
</dbReference>
<dbReference type="InterPro" id="IPR044304">
    <property type="entry name" value="NUBPL-like"/>
</dbReference>
<dbReference type="InterPro" id="IPR027417">
    <property type="entry name" value="P-loop_NTPase"/>
</dbReference>
<proteinExistence type="inferred from homology"/>
<keyword evidence="1 6" id="KW-0479">Metal-binding</keyword>